<gene>
    <name evidence="2" type="ORF">EAH73_03555</name>
</gene>
<reference evidence="2 3" key="1">
    <citation type="journal article" date="2019" name="Environ. Microbiol.">
        <title>Species interactions and distinct microbial communities in high Arctic permafrost affected cryosols are associated with the CH4 and CO2 gas fluxes.</title>
        <authorList>
            <person name="Altshuler I."/>
            <person name="Hamel J."/>
            <person name="Turney S."/>
            <person name="Magnuson E."/>
            <person name="Levesque R."/>
            <person name="Greer C."/>
            <person name="Whyte L.G."/>
        </authorList>
    </citation>
    <scope>NUCLEOTIDE SEQUENCE [LARGE SCALE GENOMIC DNA]</scope>
    <source>
        <strain evidence="2 3">S9.2P</strain>
    </source>
</reference>
<evidence type="ECO:0000256" key="1">
    <source>
        <dbReference type="SAM" id="MobiDB-lite"/>
    </source>
</evidence>
<evidence type="ECO:0000313" key="2">
    <source>
        <dbReference type="EMBL" id="TPG72319.1"/>
    </source>
</evidence>
<comment type="caution">
    <text evidence="2">The sequence shown here is derived from an EMBL/GenBank/DDBJ whole genome shotgun (WGS) entry which is preliminary data.</text>
</comment>
<protein>
    <submittedName>
        <fullName evidence="2">Uncharacterized protein</fullName>
    </submittedName>
</protein>
<evidence type="ECO:0000313" key="3">
    <source>
        <dbReference type="Proteomes" id="UP000317646"/>
    </source>
</evidence>
<sequence length="97" mass="10588">MPDIPARPAPDEEWDDLLRQLRAQPLAQPRPYFYQRVHARLATRAPAAALALPGWLRRPAYAVLLGGVVLVLSGDGATLRPALQGPKNAGPPRLLPR</sequence>
<keyword evidence="3" id="KW-1185">Reference proteome</keyword>
<feature type="region of interest" description="Disordered" evidence="1">
    <location>
        <begin position="78"/>
        <end position="97"/>
    </location>
</feature>
<accession>A0A502HC20</accession>
<name>A0A502HC20_9BACT</name>
<proteinExistence type="predicted"/>
<dbReference type="Proteomes" id="UP000317646">
    <property type="component" value="Unassembled WGS sequence"/>
</dbReference>
<dbReference type="RefSeq" id="WP_140465100.1">
    <property type="nucleotide sequence ID" value="NZ_RCYZ01000001.1"/>
</dbReference>
<organism evidence="2 3">
    <name type="scientific">Hymenobacter nivis</name>
    <dbReference type="NCBI Taxonomy" id="1850093"/>
    <lineage>
        <taxon>Bacteria</taxon>
        <taxon>Pseudomonadati</taxon>
        <taxon>Bacteroidota</taxon>
        <taxon>Cytophagia</taxon>
        <taxon>Cytophagales</taxon>
        <taxon>Hymenobacteraceae</taxon>
        <taxon>Hymenobacter</taxon>
    </lineage>
</organism>
<dbReference type="AlphaFoldDB" id="A0A502HC20"/>
<dbReference type="EMBL" id="RCYZ01000001">
    <property type="protein sequence ID" value="TPG72319.1"/>
    <property type="molecule type" value="Genomic_DNA"/>
</dbReference>